<gene>
    <name evidence="2" type="ORF">EAS64_02700</name>
</gene>
<dbReference type="EMBL" id="RPFW01000001">
    <property type="protein sequence ID" value="TVZ06353.1"/>
    <property type="molecule type" value="Genomic_DNA"/>
</dbReference>
<name>A0A6P2C9W6_9ACTN</name>
<proteinExistence type="predicted"/>
<dbReference type="SMART" id="SM00530">
    <property type="entry name" value="HTH_XRE"/>
    <property type="match status" value="1"/>
</dbReference>
<dbReference type="PROSITE" id="PS50943">
    <property type="entry name" value="HTH_CROC1"/>
    <property type="match status" value="1"/>
</dbReference>
<organism evidence="2 3">
    <name type="scientific">Trebonia kvetii</name>
    <dbReference type="NCBI Taxonomy" id="2480626"/>
    <lineage>
        <taxon>Bacteria</taxon>
        <taxon>Bacillati</taxon>
        <taxon>Actinomycetota</taxon>
        <taxon>Actinomycetes</taxon>
        <taxon>Streptosporangiales</taxon>
        <taxon>Treboniaceae</taxon>
        <taxon>Trebonia</taxon>
    </lineage>
</organism>
<dbReference type="InterPro" id="IPR010982">
    <property type="entry name" value="Lambda_DNA-bd_dom_sf"/>
</dbReference>
<keyword evidence="3" id="KW-1185">Reference proteome</keyword>
<dbReference type="InterPro" id="IPR001387">
    <property type="entry name" value="Cro/C1-type_HTH"/>
</dbReference>
<evidence type="ECO:0000313" key="2">
    <source>
        <dbReference type="EMBL" id="TVZ06353.1"/>
    </source>
</evidence>
<dbReference type="GO" id="GO:0003677">
    <property type="term" value="F:DNA binding"/>
    <property type="evidence" value="ECO:0007669"/>
    <property type="project" value="InterPro"/>
</dbReference>
<dbReference type="RefSeq" id="WP_145851108.1">
    <property type="nucleotide sequence ID" value="NZ_RPFW01000001.1"/>
</dbReference>
<dbReference type="OrthoDB" id="129597at2"/>
<reference evidence="2 3" key="1">
    <citation type="submission" date="2018-11" db="EMBL/GenBank/DDBJ databases">
        <title>Trebonia kvetii gen.nov., sp.nov., a novel acidophilic actinobacterium, and proposal of the new actinobacterial family Treboniaceae fam. nov.</title>
        <authorList>
            <person name="Rapoport D."/>
            <person name="Sagova-Mareckova M."/>
            <person name="Sedlacek I."/>
            <person name="Provaznik J."/>
            <person name="Kralova S."/>
            <person name="Pavlinic D."/>
            <person name="Benes V."/>
            <person name="Kopecky J."/>
        </authorList>
    </citation>
    <scope>NUCLEOTIDE SEQUENCE [LARGE SCALE GENOMIC DNA]</scope>
    <source>
        <strain evidence="2 3">15Tr583</strain>
    </source>
</reference>
<evidence type="ECO:0000313" key="3">
    <source>
        <dbReference type="Proteomes" id="UP000460272"/>
    </source>
</evidence>
<accession>A0A6P2C9W6</accession>
<dbReference type="Pfam" id="PF01381">
    <property type="entry name" value="HTH_3"/>
    <property type="match status" value="1"/>
</dbReference>
<sequence>MTEDANPLPPTFVRGNDHLDRLLSGPQLAADVAQAHTEAEEMDRVYAMNLAMIRKAAQLTQVEVARRLGVGQAAVSRMENRGDMLLSTLYDYLTATGADTASIVVTVHGHRIELDLGSLRAHSESATR</sequence>
<protein>
    <submittedName>
        <fullName evidence="2">XRE family transcriptional regulator</fullName>
    </submittedName>
</protein>
<feature type="domain" description="HTH cro/C1-type" evidence="1">
    <location>
        <begin position="50"/>
        <end position="103"/>
    </location>
</feature>
<dbReference type="Gene3D" id="1.10.260.40">
    <property type="entry name" value="lambda repressor-like DNA-binding domains"/>
    <property type="match status" value="1"/>
</dbReference>
<dbReference type="Proteomes" id="UP000460272">
    <property type="component" value="Unassembled WGS sequence"/>
</dbReference>
<evidence type="ECO:0000259" key="1">
    <source>
        <dbReference type="PROSITE" id="PS50943"/>
    </source>
</evidence>
<dbReference type="AlphaFoldDB" id="A0A6P2C9W6"/>
<dbReference type="CDD" id="cd00093">
    <property type="entry name" value="HTH_XRE"/>
    <property type="match status" value="1"/>
</dbReference>
<comment type="caution">
    <text evidence="2">The sequence shown here is derived from an EMBL/GenBank/DDBJ whole genome shotgun (WGS) entry which is preliminary data.</text>
</comment>
<dbReference type="SUPFAM" id="SSF47413">
    <property type="entry name" value="lambda repressor-like DNA-binding domains"/>
    <property type="match status" value="1"/>
</dbReference>